<keyword evidence="2" id="KW-1185">Reference proteome</keyword>
<gene>
    <name evidence="1" type="ORF">ANCCAN_00883</name>
</gene>
<reference evidence="1 2" key="1">
    <citation type="submission" date="2014-10" db="EMBL/GenBank/DDBJ databases">
        <title>Draft genome of the hookworm Ancylostoma caninum.</title>
        <authorList>
            <person name="Mitreva M."/>
        </authorList>
    </citation>
    <scope>NUCLEOTIDE SEQUENCE [LARGE SCALE GENOMIC DNA]</scope>
    <source>
        <strain evidence="1 2">Baltimore</strain>
    </source>
</reference>
<protein>
    <submittedName>
        <fullName evidence="1">Uncharacterized protein</fullName>
    </submittedName>
</protein>
<dbReference type="EMBL" id="JOJR01000004">
    <property type="protein sequence ID" value="RCN52888.1"/>
    <property type="molecule type" value="Genomic_DNA"/>
</dbReference>
<evidence type="ECO:0000313" key="2">
    <source>
        <dbReference type="Proteomes" id="UP000252519"/>
    </source>
</evidence>
<evidence type="ECO:0000313" key="1">
    <source>
        <dbReference type="EMBL" id="RCN52888.1"/>
    </source>
</evidence>
<proteinExistence type="predicted"/>
<dbReference type="Proteomes" id="UP000252519">
    <property type="component" value="Unassembled WGS sequence"/>
</dbReference>
<comment type="caution">
    <text evidence="1">The sequence shown here is derived from an EMBL/GenBank/DDBJ whole genome shotgun (WGS) entry which is preliminary data.</text>
</comment>
<dbReference type="AlphaFoldDB" id="A0A368HB17"/>
<name>A0A368HB17_ANCCA</name>
<accession>A0A368HB17</accession>
<sequence>MNAAKFNTVHGPWRSENLAQNGEDHCSDSNTITFQDVELPKLATAKCQPIPDGSRALYKVAHFVRPWANCERYTVSKIKDVASVEEL</sequence>
<organism evidence="1 2">
    <name type="scientific">Ancylostoma caninum</name>
    <name type="common">Dog hookworm</name>
    <dbReference type="NCBI Taxonomy" id="29170"/>
    <lineage>
        <taxon>Eukaryota</taxon>
        <taxon>Metazoa</taxon>
        <taxon>Ecdysozoa</taxon>
        <taxon>Nematoda</taxon>
        <taxon>Chromadorea</taxon>
        <taxon>Rhabditida</taxon>
        <taxon>Rhabditina</taxon>
        <taxon>Rhabditomorpha</taxon>
        <taxon>Strongyloidea</taxon>
        <taxon>Ancylostomatidae</taxon>
        <taxon>Ancylostomatinae</taxon>
        <taxon>Ancylostoma</taxon>
    </lineage>
</organism>
<dbReference type="OrthoDB" id="110606at2759"/>